<organism evidence="2 3">
    <name type="scientific">Sphingomonas baiyangensis</name>
    <dbReference type="NCBI Taxonomy" id="2572576"/>
    <lineage>
        <taxon>Bacteria</taxon>
        <taxon>Pseudomonadati</taxon>
        <taxon>Pseudomonadota</taxon>
        <taxon>Alphaproteobacteria</taxon>
        <taxon>Sphingomonadales</taxon>
        <taxon>Sphingomonadaceae</taxon>
        <taxon>Sphingomonas</taxon>
    </lineage>
</organism>
<evidence type="ECO:0000313" key="3">
    <source>
        <dbReference type="Proteomes" id="UP000309138"/>
    </source>
</evidence>
<keyword evidence="3" id="KW-1185">Reference proteome</keyword>
<feature type="transmembrane region" description="Helical" evidence="1">
    <location>
        <begin position="30"/>
        <end position="56"/>
    </location>
</feature>
<evidence type="ECO:0000256" key="1">
    <source>
        <dbReference type="SAM" id="Phobius"/>
    </source>
</evidence>
<gene>
    <name evidence="2" type="ORF">FBR43_15830</name>
</gene>
<name>A0A4U1L5W5_9SPHN</name>
<accession>A0A4U1L5W5</accession>
<dbReference type="Pfam" id="PF04341">
    <property type="entry name" value="DUF485"/>
    <property type="match status" value="1"/>
</dbReference>
<dbReference type="InterPro" id="IPR052959">
    <property type="entry name" value="Inner_membrane_assoc"/>
</dbReference>
<dbReference type="OrthoDB" id="5297034at2"/>
<evidence type="ECO:0000313" key="2">
    <source>
        <dbReference type="EMBL" id="TKD52367.1"/>
    </source>
</evidence>
<reference evidence="2 3" key="1">
    <citation type="submission" date="2019-04" db="EMBL/GenBank/DDBJ databases">
        <authorList>
            <person name="Yang Y."/>
            <person name="Wei D."/>
        </authorList>
    </citation>
    <scope>NUCLEOTIDE SEQUENCE [LARGE SCALE GENOMIC DNA]</scope>
    <source>
        <strain evidence="2 3">L-1-4w-11</strain>
    </source>
</reference>
<proteinExistence type="predicted"/>
<dbReference type="GO" id="GO:0005886">
    <property type="term" value="C:plasma membrane"/>
    <property type="evidence" value="ECO:0007669"/>
    <property type="project" value="TreeGrafter"/>
</dbReference>
<dbReference type="AlphaFoldDB" id="A0A4U1L5W5"/>
<dbReference type="Proteomes" id="UP000309138">
    <property type="component" value="Unassembled WGS sequence"/>
</dbReference>
<keyword evidence="1" id="KW-1133">Transmembrane helix</keyword>
<keyword evidence="1" id="KW-0472">Membrane</keyword>
<dbReference type="EMBL" id="SWKR01000002">
    <property type="protein sequence ID" value="TKD52367.1"/>
    <property type="molecule type" value="Genomic_DNA"/>
</dbReference>
<keyword evidence="1" id="KW-0812">Transmembrane</keyword>
<protein>
    <submittedName>
        <fullName evidence="2">DUF485 domain-containing protein</fullName>
    </submittedName>
</protein>
<sequence length="108" mass="11610">MQGEGAAEPDIEAIARDPRYIALVRRRSRFTWGLSAVMLVGYFGFILAVAFAKPLLARPIAAGGVTSWGIAIGFGVILLAIVLTGIYVRRANRDFDLVAADLARDFAA</sequence>
<dbReference type="PANTHER" id="PTHR38598">
    <property type="entry name" value="INNER MEMBRANE PROTEIN YJCH"/>
    <property type="match status" value="1"/>
</dbReference>
<dbReference type="InterPro" id="IPR007436">
    <property type="entry name" value="DUF485"/>
</dbReference>
<comment type="caution">
    <text evidence="2">The sequence shown here is derived from an EMBL/GenBank/DDBJ whole genome shotgun (WGS) entry which is preliminary data.</text>
</comment>
<dbReference type="PANTHER" id="PTHR38598:SF1">
    <property type="entry name" value="INNER MEMBRANE PROTEIN YJCH"/>
    <property type="match status" value="1"/>
</dbReference>
<feature type="transmembrane region" description="Helical" evidence="1">
    <location>
        <begin position="68"/>
        <end position="88"/>
    </location>
</feature>